<reference evidence="2 3" key="1">
    <citation type="submission" date="2018-09" db="EMBL/GenBank/DDBJ databases">
        <title>A high-quality reference genome of wild soybean provides a powerful tool to mine soybean genomes.</title>
        <authorList>
            <person name="Xie M."/>
            <person name="Chung C.Y.L."/>
            <person name="Li M.-W."/>
            <person name="Wong F.-L."/>
            <person name="Chan T.-F."/>
            <person name="Lam H.-M."/>
        </authorList>
    </citation>
    <scope>NUCLEOTIDE SEQUENCE [LARGE SCALE GENOMIC DNA]</scope>
    <source>
        <strain evidence="3">cv. W05</strain>
        <tissue evidence="2">Hypocotyl of etiolated seedlings</tissue>
    </source>
</reference>
<keyword evidence="1" id="KW-0812">Transmembrane</keyword>
<gene>
    <name evidence="2" type="ORF">D0Y65_008030</name>
</gene>
<dbReference type="Gramene" id="XM_028368039.1">
    <property type="protein sequence ID" value="XP_028223840.1"/>
    <property type="gene ID" value="LOC114405572"/>
</dbReference>
<dbReference type="Gene3D" id="3.40.50.1820">
    <property type="entry name" value="alpha/beta hydrolase"/>
    <property type="match status" value="1"/>
</dbReference>
<keyword evidence="3" id="KW-1185">Reference proteome</keyword>
<name>A0A445LG75_GLYSO</name>
<dbReference type="SUPFAM" id="SSF53474">
    <property type="entry name" value="alpha/beta-Hydrolases"/>
    <property type="match status" value="1"/>
</dbReference>
<proteinExistence type="predicted"/>
<evidence type="ECO:0000313" key="3">
    <source>
        <dbReference type="Proteomes" id="UP000289340"/>
    </source>
</evidence>
<dbReference type="AlphaFoldDB" id="A0A445LG75"/>
<dbReference type="InterPro" id="IPR029058">
    <property type="entry name" value="AB_hydrolase_fold"/>
</dbReference>
<evidence type="ECO:0000256" key="1">
    <source>
        <dbReference type="SAM" id="Phobius"/>
    </source>
</evidence>
<keyword evidence="1" id="KW-0472">Membrane</keyword>
<dbReference type="EMBL" id="QZWG01000003">
    <property type="protein sequence ID" value="RZC22152.1"/>
    <property type="molecule type" value="Genomic_DNA"/>
</dbReference>
<organism evidence="2 3">
    <name type="scientific">Glycine soja</name>
    <name type="common">Wild soybean</name>
    <dbReference type="NCBI Taxonomy" id="3848"/>
    <lineage>
        <taxon>Eukaryota</taxon>
        <taxon>Viridiplantae</taxon>
        <taxon>Streptophyta</taxon>
        <taxon>Embryophyta</taxon>
        <taxon>Tracheophyta</taxon>
        <taxon>Spermatophyta</taxon>
        <taxon>Magnoliopsida</taxon>
        <taxon>eudicotyledons</taxon>
        <taxon>Gunneridae</taxon>
        <taxon>Pentapetalae</taxon>
        <taxon>rosids</taxon>
        <taxon>fabids</taxon>
        <taxon>Fabales</taxon>
        <taxon>Fabaceae</taxon>
        <taxon>Papilionoideae</taxon>
        <taxon>50 kb inversion clade</taxon>
        <taxon>NPAAA clade</taxon>
        <taxon>indigoferoid/millettioid clade</taxon>
        <taxon>Phaseoleae</taxon>
        <taxon>Glycine</taxon>
        <taxon>Glycine subgen. Soja</taxon>
    </lineage>
</organism>
<keyword evidence="1" id="KW-1133">Transmembrane helix</keyword>
<protein>
    <submittedName>
        <fullName evidence="2">Uncharacterized protein</fullName>
    </submittedName>
</protein>
<comment type="caution">
    <text evidence="2">The sequence shown here is derived from an EMBL/GenBank/DDBJ whole genome shotgun (WGS) entry which is preliminary data.</text>
</comment>
<evidence type="ECO:0000313" key="2">
    <source>
        <dbReference type="EMBL" id="RZC22152.1"/>
    </source>
</evidence>
<feature type="transmembrane region" description="Helical" evidence="1">
    <location>
        <begin position="26"/>
        <end position="45"/>
    </location>
</feature>
<accession>A0A445LG75</accession>
<dbReference type="Proteomes" id="UP000289340">
    <property type="component" value="Chromosome 3"/>
</dbReference>
<sequence length="99" mass="11245">MEEIKHRTVEVNGIKMHIAEKGEGPVVLFLHIVADLVALIGWYLCIFRPEKVKAYVCLSVPLLHSQNRSCNLFSYFDGQEYSSTSLLLVLCVPCIYSTR</sequence>